<dbReference type="InterPro" id="IPR027479">
    <property type="entry name" value="S-Me-THD_N_sf"/>
</dbReference>
<dbReference type="Pfam" id="PF20906">
    <property type="entry name" value="S-Me-THD_C"/>
    <property type="match status" value="1"/>
</dbReference>
<dbReference type="Proteomes" id="UP001595476">
    <property type="component" value="Unassembled WGS sequence"/>
</dbReference>
<dbReference type="EMBL" id="JBHRSZ010000005">
    <property type="protein sequence ID" value="MFC3152055.1"/>
    <property type="molecule type" value="Genomic_DNA"/>
</dbReference>
<dbReference type="InterPro" id="IPR010318">
    <property type="entry name" value="S-Me-THD_N"/>
</dbReference>
<evidence type="ECO:0000313" key="4">
    <source>
        <dbReference type="Proteomes" id="UP001595476"/>
    </source>
</evidence>
<sequence length="372" mass="39876">MKSYTESDLKLVVNGASFLASGGGGSVAAANNVVKNIIGFASSVDVITVDELDDSDNLMMICGVGAPDAKNMNFEDSPGYAFDLLQAMTGHKYHGIFPIEVGAMNSVIPMLACAQRGMPIVDGDGAGRSVPQMDMCTYAEKNFTCSNTIVVSEERKSFPLHPQNAQQLESQVRNVVSTELHDIGTTGTWTVTGADMKQPGAIVAGSLSLAREIGVAMASDQPLNNVSMLLNDFYPSSSVLAKKATVIDCTNTVQDGFDVGSINLQDADDANRTIKIFFVNESLLAAVYEQGELSSVMMGPDMICCMGVDGQPMTNSEIANDYEQGKDVSISLVWVEAVKAIRTPEMWAQYIELILEKFGEEAQPMVDKMRGS</sequence>
<dbReference type="Gene3D" id="2.40.390.10">
    <property type="entry name" value="CV3147-like"/>
    <property type="match status" value="1"/>
</dbReference>
<evidence type="ECO:0000259" key="2">
    <source>
        <dbReference type="Pfam" id="PF20906"/>
    </source>
</evidence>
<dbReference type="InterPro" id="IPR048350">
    <property type="entry name" value="S-Me-THD-like_C"/>
</dbReference>
<evidence type="ECO:0000259" key="1">
    <source>
        <dbReference type="Pfam" id="PF06032"/>
    </source>
</evidence>
<accession>A0ABV7HDW1</accession>
<keyword evidence="4" id="KW-1185">Reference proteome</keyword>
<dbReference type="Pfam" id="PF06032">
    <property type="entry name" value="S-Me-THD_N"/>
    <property type="match status" value="1"/>
</dbReference>
<proteinExistence type="predicted"/>
<dbReference type="RefSeq" id="WP_386721819.1">
    <property type="nucleotide sequence ID" value="NZ_JBHRSZ010000005.1"/>
</dbReference>
<comment type="caution">
    <text evidence="3">The sequence shown here is derived from an EMBL/GenBank/DDBJ whole genome shotgun (WGS) entry which is preliminary data.</text>
</comment>
<protein>
    <submittedName>
        <fullName evidence="3">DUF917 domain-containing protein</fullName>
    </submittedName>
</protein>
<feature type="domain" description="S-Me-THD-like C-terminal" evidence="2">
    <location>
        <begin position="165"/>
        <end position="320"/>
    </location>
</feature>
<dbReference type="SUPFAM" id="SSF160991">
    <property type="entry name" value="CV3147-like"/>
    <property type="match status" value="1"/>
</dbReference>
<dbReference type="Gene3D" id="3.40.1610.10">
    <property type="entry name" value="CV3147-like domain"/>
    <property type="match status" value="1"/>
</dbReference>
<feature type="domain" description="S-Me-THD N-terminal" evidence="1">
    <location>
        <begin position="8"/>
        <end position="156"/>
    </location>
</feature>
<organism evidence="3 4">
    <name type="scientific">Litoribrevibacter euphylliae</name>
    <dbReference type="NCBI Taxonomy" id="1834034"/>
    <lineage>
        <taxon>Bacteria</taxon>
        <taxon>Pseudomonadati</taxon>
        <taxon>Pseudomonadota</taxon>
        <taxon>Gammaproteobacteria</taxon>
        <taxon>Oceanospirillales</taxon>
        <taxon>Oceanospirillaceae</taxon>
        <taxon>Litoribrevibacter</taxon>
    </lineage>
</organism>
<dbReference type="InterPro" id="IPR024071">
    <property type="entry name" value="S-Me-THD_C_sf"/>
</dbReference>
<gene>
    <name evidence="3" type="ORF">ACFOEK_13515</name>
</gene>
<reference evidence="4" key="1">
    <citation type="journal article" date="2019" name="Int. J. Syst. Evol. Microbiol.">
        <title>The Global Catalogue of Microorganisms (GCM) 10K type strain sequencing project: providing services to taxonomists for standard genome sequencing and annotation.</title>
        <authorList>
            <consortium name="The Broad Institute Genomics Platform"/>
            <consortium name="The Broad Institute Genome Sequencing Center for Infectious Disease"/>
            <person name="Wu L."/>
            <person name="Ma J."/>
        </authorList>
    </citation>
    <scope>NUCLEOTIDE SEQUENCE [LARGE SCALE GENOMIC DNA]</scope>
    <source>
        <strain evidence="4">KCTC 52438</strain>
    </source>
</reference>
<evidence type="ECO:0000313" key="3">
    <source>
        <dbReference type="EMBL" id="MFC3152055.1"/>
    </source>
</evidence>
<name>A0ABV7HDW1_9GAMM</name>